<evidence type="ECO:0000313" key="5">
    <source>
        <dbReference type="EMBL" id="LAC21485.1"/>
    </source>
</evidence>
<feature type="compositionally biased region" description="Polar residues" evidence="2">
    <location>
        <begin position="1059"/>
        <end position="1068"/>
    </location>
</feature>
<dbReference type="Pfam" id="PF11882">
    <property type="entry name" value="DUF3402"/>
    <property type="match status" value="1"/>
</dbReference>
<feature type="compositionally biased region" description="Polar residues" evidence="2">
    <location>
        <begin position="326"/>
        <end position="335"/>
    </location>
</feature>
<sequence>MDDNGNGQKSGMPKLFEIYRRQRQDSDASMPECPEIDFIYADSDSYENEIAELYSYSEGSEFQLNLKAFEAVCGGARVLALWQSMTEQKRFSLLTRITDQMELCSREKRAQASRALLYIAQGCWGEVQSDQEQMSWVRCNCFTLLQCNAWSSCLQLLNIEIESWVSSDSNTSNNNKQQQQQHQASGSHVSLASSSQLRVLLSVLYTMVETLRWPSASDNEEEQRVREAFCADLAVPQEETGELLAVTLLGMVTRFCNSSPPHFPIRKLLLLLWKLLLVTLGGSETLRTVKVEYRVKAGLPPAADEDTVTVCRGLRPASPPAPSSDMLDQQQQQHNMVRRRPFRRSLMKQSSLDDSMGDLDLTGDEDPNAINSGGHGLGEDEDNIPLGDGSGEDSGISDGDDSDGHPVSPCGVLEDKEAMHPDIDPLDRPASPRAPTPSIPHSPPPPLPHSRALPWSPKVRQKDIDCFLDISREKFVGFALHGDRTTLAGLPPPIHEGVHTLTKHVYTSMSEVQMTREEEICRNPMSRPELDVPQTPAEVLYQCLLPTLPQCMIALLKVLLAAAPTSKAKTDSINIMADVLPEEMPLTVVQSMKLGLDVNRHKEVLVKAVSASLLLLLKHLKLNHVYQFEFMSQHLVFANCIPLILKFFNQNIMAYVQAKNTIALLDFPSCVIGDGADLSNDALLACIGAAAAGGPADDCKSVDGGNNGNLLGDVSPTAASGISSTSTATSSSTNNTGNNNSNTDGNSHNNTTGHTSSSNMCCWRNMFSCINLLRVLNKLCKWKHSRIMMLVVFKSAPIIKRTLMVKHAMLQLYVLKLLKMQTKYLGRQWRKSNMKILSAIYQMVRHRLNDDWAYGNDPDARPWDFQTEEFSLRAAVDRFNTRRYHHPFPENNDLEPVDNCIMSVLGRHVELTEEFTRCYEVWLQREVLNTTIHWDLLLSTNTNNSDNKSRDLCNNCKQKLVSKASSAAGATGSATNDMCDCYKKLVSEGGANEYYTPLIQQLGGKFGKQDDKRKLEDDDDEYEKKEKMKTMVKKTASNAATTASIVDIILDDADVPKQCDQNKGQQPTIDVDNYKH</sequence>
<accession>A0A6A7FTZ4</accession>
<name>A0A6A7FTZ4_9CRUS</name>
<dbReference type="GO" id="GO:0007010">
    <property type="term" value="P:cytoskeleton organization"/>
    <property type="evidence" value="ECO:0007669"/>
    <property type="project" value="TreeGrafter"/>
</dbReference>
<feature type="region of interest" description="Disordered" evidence="2">
    <location>
        <begin position="1057"/>
        <end position="1076"/>
    </location>
</feature>
<comment type="similarity">
    <text evidence="1">Belongs to the STRIP family.</text>
</comment>
<dbReference type="AlphaFoldDB" id="A0A6A7FTZ4"/>
<dbReference type="EMBL" id="IACT01002192">
    <property type="protein sequence ID" value="LAC21485.1"/>
    <property type="molecule type" value="mRNA"/>
</dbReference>
<evidence type="ECO:0000259" key="3">
    <source>
        <dbReference type="SMART" id="SM01292"/>
    </source>
</evidence>
<dbReference type="SMART" id="SM01292">
    <property type="entry name" value="N1221"/>
    <property type="match status" value="1"/>
</dbReference>
<protein>
    <submittedName>
        <fullName evidence="5">Striatin-interacting protein 1</fullName>
    </submittedName>
</protein>
<dbReference type="InterPro" id="IPR040185">
    <property type="entry name" value="Far11/STRP"/>
</dbReference>
<feature type="domain" description="Far11/STRP N-terminal" evidence="3">
    <location>
        <begin position="33"/>
        <end position="351"/>
    </location>
</feature>
<feature type="region of interest" description="Disordered" evidence="2">
    <location>
        <begin position="721"/>
        <end position="751"/>
    </location>
</feature>
<feature type="compositionally biased region" description="Pro residues" evidence="2">
    <location>
        <begin position="432"/>
        <end position="448"/>
    </location>
</feature>
<feature type="compositionally biased region" description="Acidic residues" evidence="2">
    <location>
        <begin position="355"/>
        <end position="367"/>
    </location>
</feature>
<proteinExistence type="evidence at transcript level"/>
<organism evidence="5">
    <name type="scientific">Hirondellea gigas</name>
    <dbReference type="NCBI Taxonomy" id="1518452"/>
    <lineage>
        <taxon>Eukaryota</taxon>
        <taxon>Metazoa</taxon>
        <taxon>Ecdysozoa</taxon>
        <taxon>Arthropoda</taxon>
        <taxon>Crustacea</taxon>
        <taxon>Multicrustacea</taxon>
        <taxon>Malacostraca</taxon>
        <taxon>Eumalacostraca</taxon>
        <taxon>Peracarida</taxon>
        <taxon>Amphipoda</taxon>
        <taxon>Amphilochidea</taxon>
        <taxon>Lysianassida</taxon>
        <taxon>Lysianassidira</taxon>
        <taxon>Lysianassoidea</taxon>
        <taxon>Lysianassidae</taxon>
        <taxon>Hirondellea</taxon>
    </lineage>
</organism>
<dbReference type="SMART" id="SM01293">
    <property type="entry name" value="DUF3402"/>
    <property type="match status" value="1"/>
</dbReference>
<reference evidence="5" key="1">
    <citation type="submission" date="2017-11" db="EMBL/GenBank/DDBJ databases">
        <title>The sensing device of the deep-sea amphipod.</title>
        <authorList>
            <person name="Kobayashi H."/>
            <person name="Nagahama T."/>
            <person name="Arai W."/>
            <person name="Sasagawa Y."/>
            <person name="Umeda M."/>
            <person name="Hayashi T."/>
            <person name="Nikaido I."/>
            <person name="Watanabe H."/>
            <person name="Oguri K."/>
            <person name="Kitazato H."/>
            <person name="Fujioka K."/>
            <person name="Kido Y."/>
            <person name="Takami H."/>
        </authorList>
    </citation>
    <scope>NUCLEOTIDE SEQUENCE</scope>
    <source>
        <tissue evidence="5">Whole body</tissue>
    </source>
</reference>
<evidence type="ECO:0000256" key="1">
    <source>
        <dbReference type="ARBA" id="ARBA00007062"/>
    </source>
</evidence>
<dbReference type="GO" id="GO:0005829">
    <property type="term" value="C:cytosol"/>
    <property type="evidence" value="ECO:0007669"/>
    <property type="project" value="TreeGrafter"/>
</dbReference>
<dbReference type="PANTHER" id="PTHR13239">
    <property type="entry name" value="PROTEIN REQUIRED FOR HYPHAL ANASTOMOSIS HAM-2"/>
    <property type="match status" value="1"/>
</dbReference>
<dbReference type="PANTHER" id="PTHR13239:SF4">
    <property type="entry name" value="AT25231P"/>
    <property type="match status" value="1"/>
</dbReference>
<feature type="compositionally biased region" description="Basic residues" evidence="2">
    <location>
        <begin position="336"/>
        <end position="346"/>
    </location>
</feature>
<feature type="compositionally biased region" description="Basic and acidic residues" evidence="2">
    <location>
        <begin position="413"/>
        <end position="427"/>
    </location>
</feature>
<feature type="domain" description="Far11/STRP C-terminal" evidence="4">
    <location>
        <begin position="491"/>
        <end position="919"/>
    </location>
</feature>
<feature type="region of interest" description="Disordered" evidence="2">
    <location>
        <begin position="312"/>
        <end position="454"/>
    </location>
</feature>
<evidence type="ECO:0000259" key="4">
    <source>
        <dbReference type="SMART" id="SM01293"/>
    </source>
</evidence>
<dbReference type="InterPro" id="IPR012486">
    <property type="entry name" value="Far11/STRP_N"/>
</dbReference>
<dbReference type="Pfam" id="PF07923">
    <property type="entry name" value="N1221"/>
    <property type="match status" value="1"/>
</dbReference>
<evidence type="ECO:0000256" key="2">
    <source>
        <dbReference type="SAM" id="MobiDB-lite"/>
    </source>
</evidence>
<dbReference type="InterPro" id="IPR021819">
    <property type="entry name" value="Far11/STRP_C"/>
</dbReference>